<dbReference type="InterPro" id="IPR002932">
    <property type="entry name" value="Glu_synthdom"/>
</dbReference>
<dbReference type="CDD" id="cd02808">
    <property type="entry name" value="GltS_FMN"/>
    <property type="match status" value="1"/>
</dbReference>
<evidence type="ECO:0000313" key="4">
    <source>
        <dbReference type="EMBL" id="GBC59177.1"/>
    </source>
</evidence>
<protein>
    <submittedName>
        <fullName evidence="4">Glutamate synthase</fullName>
    </submittedName>
</protein>
<reference evidence="5" key="1">
    <citation type="submission" date="2017-11" db="EMBL/GenBank/DDBJ databases">
        <authorList>
            <person name="Watanabe M."/>
            <person name="Kojima H."/>
        </authorList>
    </citation>
    <scope>NUCLEOTIDE SEQUENCE [LARGE SCALE GENOMIC DNA]</scope>
    <source>
        <strain evidence="5">Tokyo 01</strain>
    </source>
</reference>
<dbReference type="Pfam" id="PF01493">
    <property type="entry name" value="GXGXG"/>
    <property type="match status" value="1"/>
</dbReference>
<evidence type="ECO:0000259" key="3">
    <source>
        <dbReference type="Pfam" id="PF01645"/>
    </source>
</evidence>
<dbReference type="InterPro" id="IPR036485">
    <property type="entry name" value="Glu_synth_asu_C_sf"/>
</dbReference>
<dbReference type="Proteomes" id="UP000288096">
    <property type="component" value="Unassembled WGS sequence"/>
</dbReference>
<dbReference type="OrthoDB" id="9758182at2"/>
<dbReference type="RefSeq" id="WP_124326710.1">
    <property type="nucleotide sequence ID" value="NZ_BEXT01000001.1"/>
</dbReference>
<dbReference type="EMBL" id="BEXT01000001">
    <property type="protein sequence ID" value="GBC59177.1"/>
    <property type="molecule type" value="Genomic_DNA"/>
</dbReference>
<sequence length="646" mass="69124">MATINLSEMPIRTANEVIRGYGAAYQDIDILNPDARHYIAVGLTSAISLNIKGSAGYFCGGLSDGPRIRVEKNVSWGVGDNMLSGAIVVGGNAGAIAGEALRGGEIVIMGNMGSRAGQVMKKGTLCCVGNSGFMAGYMMYGGRMIILGDSGPNVGENMAGGEIFVGGEIESLGSDAEIREPSPEDLEGIREFLERYGLSFAGTFRKVVCAGKDLCYSTPEPRIRNIPHTRFSGTKADYWNEKVVEDIRVKARIGRYRIRGYGTSRHVPHFTDIGFRKDISAELKNTETDPVAEVSLRTFIGDKHQGRALDLSMPVMIAPMSYGALSPRMKTALGIASRLSGISENTGEGGMYSVERAEARQLIAQCLSGRFGWNIHDMKRSDGLEIYISQGAKPGLGGQLMASKLTKEIAEMRGIPAGMDLRSPSRHPDILGGDDLIMKVREFREAVGWRLPISLKLGGGRTRDDVKIALKDGIDFVELDGLQGGTGAAGSEVAEYVGIPTISALMEALDGLSEIGATGQLPIVIMGGIQNGVDAAKAIAMGAHAVGLGTSMLIAAGCIACMQCSVGNCVAGVATQDPKHVARFDTEKRALSIHRYLESMRWQIAAITRALGYRDVRSLSRDDLVAHTPEAAELTRLPYESRNRLN</sequence>
<dbReference type="Gene3D" id="2.160.20.60">
    <property type="entry name" value="Glutamate synthase, alpha subunit, C-terminal domain"/>
    <property type="match status" value="1"/>
</dbReference>
<keyword evidence="5" id="KW-1185">Reference proteome</keyword>
<dbReference type="PANTHER" id="PTHR43819">
    <property type="entry name" value="ARCHAEAL-TYPE GLUTAMATE SYNTHASE [NADPH]"/>
    <property type="match status" value="1"/>
</dbReference>
<dbReference type="Gene3D" id="3.20.20.70">
    <property type="entry name" value="Aldolase class I"/>
    <property type="match status" value="1"/>
</dbReference>
<name>A0A401FQD1_9BACT</name>
<dbReference type="GO" id="GO:0006537">
    <property type="term" value="P:glutamate biosynthetic process"/>
    <property type="evidence" value="ECO:0007669"/>
    <property type="project" value="InterPro"/>
</dbReference>
<dbReference type="InterPro" id="IPR013785">
    <property type="entry name" value="Aldolase_TIM"/>
</dbReference>
<reference evidence="5" key="2">
    <citation type="submission" date="2019-01" db="EMBL/GenBank/DDBJ databases">
        <title>Genome sequence of Desulfonema ishimotonii strain Tokyo 01.</title>
        <authorList>
            <person name="Fukui M."/>
        </authorList>
    </citation>
    <scope>NUCLEOTIDE SEQUENCE [LARGE SCALE GENOMIC DNA]</scope>
    <source>
        <strain evidence="5">Tokyo 01</strain>
    </source>
</reference>
<evidence type="ECO:0000313" key="5">
    <source>
        <dbReference type="Proteomes" id="UP000288096"/>
    </source>
</evidence>
<comment type="caution">
    <text evidence="4">The sequence shown here is derived from an EMBL/GenBank/DDBJ whole genome shotgun (WGS) entry which is preliminary data.</text>
</comment>
<gene>
    <name evidence="4" type="ORF">DENIS_0113</name>
</gene>
<comment type="similarity">
    <text evidence="1">Belongs to the glutamate synthase family.</text>
</comment>
<dbReference type="SUPFAM" id="SSF51395">
    <property type="entry name" value="FMN-linked oxidoreductases"/>
    <property type="match status" value="1"/>
</dbReference>
<evidence type="ECO:0000259" key="2">
    <source>
        <dbReference type="Pfam" id="PF01493"/>
    </source>
</evidence>
<accession>A0A401FQD1</accession>
<dbReference type="AlphaFoldDB" id="A0A401FQD1"/>
<dbReference type="PANTHER" id="PTHR43819:SF1">
    <property type="entry name" value="ARCHAEAL-TYPE GLUTAMATE SYNTHASE [NADPH]"/>
    <property type="match status" value="1"/>
</dbReference>
<feature type="domain" description="Glutamate synthase" evidence="3">
    <location>
        <begin position="302"/>
        <end position="613"/>
    </location>
</feature>
<proteinExistence type="inferred from homology"/>
<dbReference type="InterPro" id="IPR002489">
    <property type="entry name" value="Glu_synth_asu_C"/>
</dbReference>
<evidence type="ECO:0000256" key="1">
    <source>
        <dbReference type="ARBA" id="ARBA00009716"/>
    </source>
</evidence>
<dbReference type="GO" id="GO:0015930">
    <property type="term" value="F:glutamate synthase activity"/>
    <property type="evidence" value="ECO:0007669"/>
    <property type="project" value="InterPro"/>
</dbReference>
<feature type="domain" description="Glutamate synthase alpha subunit C-terminal" evidence="2">
    <location>
        <begin position="35"/>
        <end position="168"/>
    </location>
</feature>
<organism evidence="4 5">
    <name type="scientific">Desulfonema ishimotonii</name>
    <dbReference type="NCBI Taxonomy" id="45657"/>
    <lineage>
        <taxon>Bacteria</taxon>
        <taxon>Pseudomonadati</taxon>
        <taxon>Thermodesulfobacteriota</taxon>
        <taxon>Desulfobacteria</taxon>
        <taxon>Desulfobacterales</taxon>
        <taxon>Desulfococcaceae</taxon>
        <taxon>Desulfonema</taxon>
    </lineage>
</organism>
<dbReference type="Pfam" id="PF01645">
    <property type="entry name" value="Glu_synthase"/>
    <property type="match status" value="1"/>
</dbReference>
<dbReference type="SUPFAM" id="SSF69336">
    <property type="entry name" value="Alpha subunit of glutamate synthase, C-terminal domain"/>
    <property type="match status" value="1"/>
</dbReference>